<dbReference type="PANTHER" id="PTHR43157:SF31">
    <property type="entry name" value="PHOSPHATIDYLINOSITOL-GLYCAN BIOSYNTHESIS CLASS F PROTEIN"/>
    <property type="match status" value="1"/>
</dbReference>
<dbReference type="Gene3D" id="3.40.50.720">
    <property type="entry name" value="NAD(P)-binding Rossmann-like Domain"/>
    <property type="match status" value="1"/>
</dbReference>
<dbReference type="SUPFAM" id="SSF51735">
    <property type="entry name" value="NAD(P)-binding Rossmann-fold domains"/>
    <property type="match status" value="1"/>
</dbReference>
<dbReference type="InterPro" id="IPR036291">
    <property type="entry name" value="NAD(P)-bd_dom_sf"/>
</dbReference>
<sequence length="292" mass="31412">MTSTSQPVAVITGASSGVGKAAAKALAQQGFYIIGLGRNPERCAQAQKELAALATHADSVQFMQCDFSQLEATAEIAKKIVAQAPRIDVLINNAGGVSSAMRITDEGLEQTFASNYLSPFLLTYLLLPTLIESAKTNPDGKARVIATSSVGHHTCPGINFDDLQWVQNYTTGGAYTNAKLGNILFTKELAKRYGDNGIIAHAMEPGVILESNFVNHAEESMQKYMATLTEEAVSAEEAASTLVWLATDKQVLNENGGYFYQCKPAEASQAAQNEKTAARLWQESIKLLEPFI</sequence>
<keyword evidence="1" id="KW-0560">Oxidoreductase</keyword>
<dbReference type="PRINTS" id="PR00081">
    <property type="entry name" value="GDHRDH"/>
</dbReference>
<dbReference type="GO" id="GO:0016491">
    <property type="term" value="F:oxidoreductase activity"/>
    <property type="evidence" value="ECO:0007669"/>
    <property type="project" value="UniProtKB-KW"/>
</dbReference>
<dbReference type="PANTHER" id="PTHR43157">
    <property type="entry name" value="PHOSPHATIDYLINOSITOL-GLYCAN BIOSYNTHESIS CLASS F PROTEIN-RELATED"/>
    <property type="match status" value="1"/>
</dbReference>
<dbReference type="EMBL" id="BAABLX010000004">
    <property type="protein sequence ID" value="GAA4932529.1"/>
    <property type="molecule type" value="Genomic_DNA"/>
</dbReference>
<dbReference type="InterPro" id="IPR002347">
    <property type="entry name" value="SDR_fam"/>
</dbReference>
<evidence type="ECO:0000256" key="1">
    <source>
        <dbReference type="ARBA" id="ARBA00023002"/>
    </source>
</evidence>
<accession>A0AAV3TY38</accession>
<gene>
    <name evidence="2" type="ORF">GCM10025791_06380</name>
</gene>
<organism evidence="2 3">
    <name type="scientific">Halioxenophilus aromaticivorans</name>
    <dbReference type="NCBI Taxonomy" id="1306992"/>
    <lineage>
        <taxon>Bacteria</taxon>
        <taxon>Pseudomonadati</taxon>
        <taxon>Pseudomonadota</taxon>
        <taxon>Gammaproteobacteria</taxon>
        <taxon>Alteromonadales</taxon>
        <taxon>Alteromonadaceae</taxon>
        <taxon>Halioxenophilus</taxon>
    </lineage>
</organism>
<dbReference type="Pfam" id="PF00106">
    <property type="entry name" value="adh_short"/>
    <property type="match status" value="1"/>
</dbReference>
<evidence type="ECO:0000313" key="3">
    <source>
        <dbReference type="Proteomes" id="UP001409585"/>
    </source>
</evidence>
<dbReference type="AlphaFoldDB" id="A0AAV3TY38"/>
<dbReference type="Proteomes" id="UP001409585">
    <property type="component" value="Unassembled WGS sequence"/>
</dbReference>
<name>A0AAV3TY38_9ALTE</name>
<keyword evidence="3" id="KW-1185">Reference proteome</keyword>
<dbReference type="RefSeq" id="WP_345416932.1">
    <property type="nucleotide sequence ID" value="NZ_AP031496.1"/>
</dbReference>
<proteinExistence type="predicted"/>
<protein>
    <submittedName>
        <fullName evidence="2">SDR family oxidoreductase</fullName>
    </submittedName>
</protein>
<comment type="caution">
    <text evidence="2">The sequence shown here is derived from an EMBL/GenBank/DDBJ whole genome shotgun (WGS) entry which is preliminary data.</text>
</comment>
<reference evidence="3" key="1">
    <citation type="journal article" date="2019" name="Int. J. Syst. Evol. Microbiol.">
        <title>The Global Catalogue of Microorganisms (GCM) 10K type strain sequencing project: providing services to taxonomists for standard genome sequencing and annotation.</title>
        <authorList>
            <consortium name="The Broad Institute Genomics Platform"/>
            <consortium name="The Broad Institute Genome Sequencing Center for Infectious Disease"/>
            <person name="Wu L."/>
            <person name="Ma J."/>
        </authorList>
    </citation>
    <scope>NUCLEOTIDE SEQUENCE [LARGE SCALE GENOMIC DNA]</scope>
    <source>
        <strain evidence="3">JCM 19134</strain>
    </source>
</reference>
<evidence type="ECO:0000313" key="2">
    <source>
        <dbReference type="EMBL" id="GAA4932529.1"/>
    </source>
</evidence>